<dbReference type="Pfam" id="PF21088">
    <property type="entry name" value="MS_channel_1st"/>
    <property type="match status" value="1"/>
</dbReference>
<name>A0ABY4E7C9_VITST</name>
<dbReference type="Gene3D" id="1.10.287.1260">
    <property type="match status" value="1"/>
</dbReference>
<dbReference type="Proteomes" id="UP000832034">
    <property type="component" value="Chromosome"/>
</dbReference>
<evidence type="ECO:0000256" key="1">
    <source>
        <dbReference type="ARBA" id="ARBA00004651"/>
    </source>
</evidence>
<dbReference type="InterPro" id="IPR049278">
    <property type="entry name" value="MS_channel_C"/>
</dbReference>
<evidence type="ECO:0000256" key="6">
    <source>
        <dbReference type="ARBA" id="ARBA00023136"/>
    </source>
</evidence>
<dbReference type="InterPro" id="IPR011066">
    <property type="entry name" value="MscS_channel_C_sf"/>
</dbReference>
<dbReference type="SUPFAM" id="SSF82689">
    <property type="entry name" value="Mechanosensitive channel protein MscS (YggB), C-terminal domain"/>
    <property type="match status" value="1"/>
</dbReference>
<keyword evidence="13" id="KW-1185">Reference proteome</keyword>
<dbReference type="SUPFAM" id="SSF50182">
    <property type="entry name" value="Sm-like ribonucleoproteins"/>
    <property type="match status" value="1"/>
</dbReference>
<protein>
    <submittedName>
        <fullName evidence="12">Mechanosensitive ion channel</fullName>
    </submittedName>
</protein>
<reference evidence="12" key="2">
    <citation type="journal article" date="2022" name="Res Sq">
        <title>Evolution of multicellular longitudinally dividing oral cavity symbionts (Neisseriaceae).</title>
        <authorList>
            <person name="Nyongesa S."/>
            <person name="Weber P."/>
            <person name="Bernet E."/>
            <person name="Pullido F."/>
            <person name="Nieckarz M."/>
            <person name="Delaby M."/>
            <person name="Nieves C."/>
            <person name="Viehboeck T."/>
            <person name="Krause N."/>
            <person name="Rivera-Millot A."/>
            <person name="Nakamura A."/>
            <person name="Vischer N."/>
            <person name="VanNieuwenhze M."/>
            <person name="Brun Y."/>
            <person name="Cava F."/>
            <person name="Bulgheresi S."/>
            <person name="Veyrier F."/>
        </authorList>
    </citation>
    <scope>NUCLEOTIDE SEQUENCE</scope>
    <source>
        <strain evidence="12">SAG 1488-6</strain>
    </source>
</reference>
<accession>A0ABY4E7C9</accession>
<feature type="transmembrane region" description="Helical" evidence="8">
    <location>
        <begin position="135"/>
        <end position="160"/>
    </location>
</feature>
<dbReference type="Pfam" id="PF00924">
    <property type="entry name" value="MS_channel_2nd"/>
    <property type="match status" value="1"/>
</dbReference>
<evidence type="ECO:0000259" key="11">
    <source>
        <dbReference type="Pfam" id="PF21088"/>
    </source>
</evidence>
<comment type="similarity">
    <text evidence="2">Belongs to the MscS (TC 1.A.23) family.</text>
</comment>
<dbReference type="InterPro" id="IPR011014">
    <property type="entry name" value="MscS_channel_TM-2"/>
</dbReference>
<evidence type="ECO:0000256" key="7">
    <source>
        <dbReference type="SAM" id="MobiDB-lite"/>
    </source>
</evidence>
<keyword evidence="5 8" id="KW-1133">Transmembrane helix</keyword>
<gene>
    <name evidence="12" type="ORF">LVJ81_08420</name>
</gene>
<comment type="subcellular location">
    <subcellularLocation>
        <location evidence="1">Cell membrane</location>
        <topology evidence="1">Multi-pass membrane protein</topology>
    </subcellularLocation>
</comment>
<evidence type="ECO:0000259" key="10">
    <source>
        <dbReference type="Pfam" id="PF21082"/>
    </source>
</evidence>
<feature type="transmembrane region" description="Helical" evidence="8">
    <location>
        <begin position="251"/>
        <end position="270"/>
    </location>
</feature>
<organism evidence="12 13">
    <name type="scientific">Vitreoscilla stercoraria</name>
    <dbReference type="NCBI Taxonomy" id="61"/>
    <lineage>
        <taxon>Bacteria</taxon>
        <taxon>Pseudomonadati</taxon>
        <taxon>Pseudomonadota</taxon>
        <taxon>Betaproteobacteria</taxon>
        <taxon>Neisseriales</taxon>
        <taxon>Neisseriaceae</taxon>
        <taxon>Vitreoscilla</taxon>
    </lineage>
</organism>
<dbReference type="Pfam" id="PF21082">
    <property type="entry name" value="MS_channel_3rd"/>
    <property type="match status" value="1"/>
</dbReference>
<dbReference type="InterPro" id="IPR052702">
    <property type="entry name" value="MscS-like_channel"/>
</dbReference>
<feature type="domain" description="Mechanosensitive ion channel MscS" evidence="9">
    <location>
        <begin position="297"/>
        <end position="360"/>
    </location>
</feature>
<dbReference type="InterPro" id="IPR049142">
    <property type="entry name" value="MS_channel_1st"/>
</dbReference>
<reference evidence="12" key="1">
    <citation type="submission" date="2021-12" db="EMBL/GenBank/DDBJ databases">
        <authorList>
            <person name="Veyrier F.J."/>
        </authorList>
    </citation>
    <scope>NUCLEOTIDE SEQUENCE</scope>
    <source>
        <strain evidence="12">SAG 1488-6</strain>
    </source>
</reference>
<feature type="transmembrane region" description="Helical" evidence="8">
    <location>
        <begin position="213"/>
        <end position="231"/>
    </location>
</feature>
<dbReference type="SUPFAM" id="SSF82861">
    <property type="entry name" value="Mechanosensitive channel protein MscS (YggB), transmembrane region"/>
    <property type="match status" value="1"/>
</dbReference>
<keyword evidence="6 8" id="KW-0472">Membrane</keyword>
<dbReference type="EMBL" id="CP091512">
    <property type="protein sequence ID" value="UOO91666.1"/>
    <property type="molecule type" value="Genomic_DNA"/>
</dbReference>
<evidence type="ECO:0000256" key="8">
    <source>
        <dbReference type="SAM" id="Phobius"/>
    </source>
</evidence>
<keyword evidence="3" id="KW-1003">Cell membrane</keyword>
<evidence type="ECO:0000313" key="13">
    <source>
        <dbReference type="Proteomes" id="UP000832034"/>
    </source>
</evidence>
<evidence type="ECO:0000259" key="9">
    <source>
        <dbReference type="Pfam" id="PF00924"/>
    </source>
</evidence>
<dbReference type="PANTHER" id="PTHR30347">
    <property type="entry name" value="POTASSIUM CHANNEL RELATED"/>
    <property type="match status" value="1"/>
</dbReference>
<dbReference type="RefSeq" id="WP_019958363.1">
    <property type="nucleotide sequence ID" value="NZ_CP091512.1"/>
</dbReference>
<dbReference type="PANTHER" id="PTHR30347:SF1">
    <property type="entry name" value="MECHANOSENSITIVE CHANNEL MSCK"/>
    <property type="match status" value="1"/>
</dbReference>
<dbReference type="InterPro" id="IPR006685">
    <property type="entry name" value="MscS_channel_2nd"/>
</dbReference>
<sequence length="501" mass="56095">MAEPNTPPTLQENIENIPEQLGEITRQISEWGIFDLFTSSIARRDWTSQLIERSLSSTHGWIEFLCAAALMFLGYFLIDRAQKKHLNDANVGQAGPVKISFFRHLANRLAWPLLLGMTASIVLKVGEYFNHQLLWFGLIIIAAAWMGMIRLIAAILHFTLPLKFFGPRYETIFSSTVWVLFLMWITGITEVAINWTQSIKLSVGENSLSLFNIFNGLLWLAIIMVLAMWLAKILENRLMGFTRMDMSLRIALSNIAKAFLIVLSFLIALPLVGIDLTILSVFGGALGVGLGFGLQKVASNYVSGFIVLFDRSVRVGDRINVNNFTGYVTRITTRYTVVKNSDGAEALVPNENFIASMVINESFSGKSLWRSIPIQVTYDTNVVEALNILKHAVEKQERVEGEASATVVNFGENGINLNVGFWVKDPENGFGALNSNILLDVWQQFHAANIQFPYPQREVRIVKDNEHELELMQKVSIPTSKESAISNEPAAIQQKPEAPKE</sequence>
<evidence type="ECO:0000313" key="12">
    <source>
        <dbReference type="EMBL" id="UOO91666.1"/>
    </source>
</evidence>
<evidence type="ECO:0000256" key="4">
    <source>
        <dbReference type="ARBA" id="ARBA00022692"/>
    </source>
</evidence>
<dbReference type="InterPro" id="IPR023408">
    <property type="entry name" value="MscS_beta-dom_sf"/>
</dbReference>
<feature type="transmembrane region" description="Helical" evidence="8">
    <location>
        <begin position="172"/>
        <end position="193"/>
    </location>
</feature>
<keyword evidence="4 8" id="KW-0812">Transmembrane</keyword>
<feature type="domain" description="Mechanosensitive ion channel MscS C-terminal" evidence="10">
    <location>
        <begin position="372"/>
        <end position="452"/>
    </location>
</feature>
<feature type="region of interest" description="Disordered" evidence="7">
    <location>
        <begin position="480"/>
        <end position="501"/>
    </location>
</feature>
<dbReference type="InterPro" id="IPR010920">
    <property type="entry name" value="LSM_dom_sf"/>
</dbReference>
<feature type="transmembrane region" description="Helical" evidence="8">
    <location>
        <begin position="60"/>
        <end position="78"/>
    </location>
</feature>
<proteinExistence type="inferred from homology"/>
<feature type="domain" description="Mechanosensitive ion channel transmembrane helices 2/3" evidence="11">
    <location>
        <begin position="254"/>
        <end position="295"/>
    </location>
</feature>
<evidence type="ECO:0000256" key="5">
    <source>
        <dbReference type="ARBA" id="ARBA00022989"/>
    </source>
</evidence>
<evidence type="ECO:0000256" key="2">
    <source>
        <dbReference type="ARBA" id="ARBA00008017"/>
    </source>
</evidence>
<dbReference type="Gene3D" id="3.30.70.100">
    <property type="match status" value="1"/>
</dbReference>
<feature type="transmembrane region" description="Helical" evidence="8">
    <location>
        <begin position="109"/>
        <end position="129"/>
    </location>
</feature>
<dbReference type="Gene3D" id="2.30.30.60">
    <property type="match status" value="1"/>
</dbReference>
<evidence type="ECO:0000256" key="3">
    <source>
        <dbReference type="ARBA" id="ARBA00022475"/>
    </source>
</evidence>